<dbReference type="PANTHER" id="PTHR30296">
    <property type="entry name" value="UNCHARACTERIZED PROTEIN YKGE"/>
    <property type="match status" value="1"/>
</dbReference>
<evidence type="ECO:0000259" key="1">
    <source>
        <dbReference type="Pfam" id="PF02754"/>
    </source>
</evidence>
<dbReference type="RefSeq" id="WP_002519934.1">
    <property type="nucleotide sequence ID" value="NZ_AP022844.1"/>
</dbReference>
<reference evidence="2 5" key="2">
    <citation type="submission" date="2018-08" db="EMBL/GenBank/DDBJ databases">
        <title>Genome sequencing of Cutibacterium acnes KCOM 1315.</title>
        <authorList>
            <person name="Kook J.-K."/>
            <person name="Park S.-N."/>
            <person name="Lim Y.K."/>
        </authorList>
    </citation>
    <scope>NUCLEOTIDE SEQUENCE [LARGE SCALE GENOMIC DNA]</scope>
    <source>
        <strain evidence="2 5">KCOM 1315</strain>
    </source>
</reference>
<dbReference type="AlphaFoldDB" id="A0A8B2VJS8"/>
<dbReference type="GO" id="GO:0005829">
    <property type="term" value="C:cytosol"/>
    <property type="evidence" value="ECO:0007669"/>
    <property type="project" value="TreeGrafter"/>
</dbReference>
<dbReference type="GO" id="GO:0016491">
    <property type="term" value="F:oxidoreductase activity"/>
    <property type="evidence" value="ECO:0007669"/>
    <property type="project" value="UniProtKB-ARBA"/>
</dbReference>
<gene>
    <name evidence="3" type="ORF">B1B09_05995</name>
    <name evidence="2" type="ORF">DXN06_07075</name>
</gene>
<dbReference type="InterPro" id="IPR004017">
    <property type="entry name" value="Cys_rich_dom"/>
</dbReference>
<evidence type="ECO:0000313" key="4">
    <source>
        <dbReference type="Proteomes" id="UP000226191"/>
    </source>
</evidence>
<proteinExistence type="predicted"/>
<organism evidence="3 4">
    <name type="scientific">Cutibacterium acnes</name>
    <name type="common">Propionibacterium acnes</name>
    <dbReference type="NCBI Taxonomy" id="1747"/>
    <lineage>
        <taxon>Bacteria</taxon>
        <taxon>Bacillati</taxon>
        <taxon>Actinomycetota</taxon>
        <taxon>Actinomycetes</taxon>
        <taxon>Propionibacteriales</taxon>
        <taxon>Propionibacteriaceae</taxon>
        <taxon>Cutibacterium</taxon>
    </lineage>
</organism>
<sequence>MEVTMTTTTSPGARATLPGLPGAGMTVGLFITCINDVMFPQTGVAVTTLLERLGCKVEFPREQTCCAQMTTNTGYFDEGIPTVRQYVRAFGDYDYIVAPSGSCVAAVRDQHPMLAEYAGDSGLAKEVEHTSQCTYDLPEFLVDILGVTDVGAYFPHRVTYHPSCHGKRLLNLGDRPYELLRHVKGMTLVDLPMAEQCCGFGGTFCIKNPDMSAAMANDKARHVRETEAEYVVAGDNSCLMNIGGVLSRQNSGVKPIHIAEILANTEED</sequence>
<dbReference type="EMBL" id="MVCE01000002">
    <property type="protein sequence ID" value="PGF35143.1"/>
    <property type="molecule type" value="Genomic_DNA"/>
</dbReference>
<accession>A0A8B2VJS8</accession>
<name>A0A8B2VJS8_CUTAC</name>
<feature type="domain" description="Cysteine-rich" evidence="1">
    <location>
        <begin position="158"/>
        <end position="242"/>
    </location>
</feature>
<dbReference type="Pfam" id="PF02754">
    <property type="entry name" value="CCG"/>
    <property type="match status" value="2"/>
</dbReference>
<dbReference type="GeneID" id="92856154"/>
<feature type="domain" description="Cysteine-rich" evidence="1">
    <location>
        <begin position="27"/>
        <end position="107"/>
    </location>
</feature>
<evidence type="ECO:0000313" key="5">
    <source>
        <dbReference type="Proteomes" id="UP000256621"/>
    </source>
</evidence>
<dbReference type="Proteomes" id="UP000256621">
    <property type="component" value="Chromosome"/>
</dbReference>
<reference evidence="3 4" key="1">
    <citation type="submission" date="2017-02" db="EMBL/GenBank/DDBJ databases">
        <title>Prevalence of linear plasmids in Cutibacterium acnes isolates obtained from cancerous prostatic tissue.</title>
        <authorList>
            <person name="Davidsson S."/>
            <person name="Bruggemann H."/>
        </authorList>
    </citation>
    <scope>NUCLEOTIDE SEQUENCE [LARGE SCALE GENOMIC DNA]</scope>
    <source>
        <strain evidence="3 4">11-78</strain>
    </source>
</reference>
<dbReference type="OrthoDB" id="9770306at2"/>
<dbReference type="Proteomes" id="UP000226191">
    <property type="component" value="Unassembled WGS sequence"/>
</dbReference>
<protein>
    <submittedName>
        <fullName evidence="2">(Fe-S)-binding protein</fullName>
    </submittedName>
    <submittedName>
        <fullName evidence="3">Fe-S oxidoreductase</fullName>
    </submittedName>
</protein>
<dbReference type="PANTHER" id="PTHR30296:SF0">
    <property type="entry name" value="LACTATE UTILIZATION PROTEIN A"/>
    <property type="match status" value="1"/>
</dbReference>
<dbReference type="EMBL" id="CP031442">
    <property type="protein sequence ID" value="AXM06922.1"/>
    <property type="molecule type" value="Genomic_DNA"/>
</dbReference>
<evidence type="ECO:0000313" key="3">
    <source>
        <dbReference type="EMBL" id="PGF35143.1"/>
    </source>
</evidence>
<evidence type="ECO:0000313" key="2">
    <source>
        <dbReference type="EMBL" id="AXM06922.1"/>
    </source>
</evidence>